<dbReference type="CDD" id="cd00146">
    <property type="entry name" value="PKD"/>
    <property type="match status" value="1"/>
</dbReference>
<dbReference type="InterPro" id="IPR013783">
    <property type="entry name" value="Ig-like_fold"/>
</dbReference>
<dbReference type="SUPFAM" id="SSF50952">
    <property type="entry name" value="Soluble quinoprotein glucose dehydrogenase"/>
    <property type="match status" value="1"/>
</dbReference>
<dbReference type="InterPro" id="IPR011041">
    <property type="entry name" value="Quinoprot_gluc/sorb_DH_b-prop"/>
</dbReference>
<dbReference type="InterPro" id="IPR025282">
    <property type="entry name" value="DUF4214"/>
</dbReference>
<dbReference type="Pfam" id="PF13946">
    <property type="entry name" value="DUF4214"/>
    <property type="match status" value="4"/>
</dbReference>
<feature type="domain" description="DUF4214" evidence="2">
    <location>
        <begin position="922"/>
        <end position="978"/>
    </location>
</feature>
<dbReference type="Proteomes" id="UP001642464">
    <property type="component" value="Unassembled WGS sequence"/>
</dbReference>
<dbReference type="Pfam" id="PF07995">
    <property type="entry name" value="GSDH"/>
    <property type="match status" value="1"/>
</dbReference>
<sequence>MANNSGWFSRLGLRRGPSRSTSSNHVRSERCFHTVEALESRELLAVLPAGFQETRVAEGLSTPTDMEFSPDGRLFVLEKGGRVRIVESGVLLAEPFLTISPNTEGERGLLGLAFDPEFENNGYVYIYYTRSGITPANRLSRFTVSNFDDNVADPTSELVLLDDIPVAANIHNGGAMAFGHDGMLYLGIGDGVLTGNVQDLSSLNGKLLRLDMRNYPTIIPSDNPFVGTVGARGEIYALGLRNPFKLDVHPVDGRIWITNTGDASFEEIHEARAGANFGWPLYEGSTDDPAFDDPVYSYPYGSGAAIAGGVFYRGNQFPIEYDGDFFYTDFAQAAIRRIDVDADHHHDDDLEAEHDHELTSSAFASAISFPVDLELSSDGALYVLEIFSGIVTRIEYVGVSAVHTYTVPGIYTARLTVDDGQGATDQSDPITIAVDEHPPAGQINVVPQHPLYHGGDTIQFSATATDDEDGTLSPSAFSWNIVFHHNTHTHPFMGPLEGVASGSFQIPVLGETSSNVWYRINLTVTDSAGLKHESFVDVFPQVTQVTINTSPALPVVILDDQPVSGPVVFDCVAGISRPIEVPLMQYYNGKAYLFNSWSDGGGRSHTISTPSTNTTITAIYEEIDQERVSASYYAAGLYEAVLDRVADTTGLNHQVDALMNRVTRDQLTQGFWKIGEHRRLQINEMYRVFLDRIPSAEEVDYWLAQFQLGINDLDFSVQFLSSSEFVSLLRVQPVHFVGDLFKLALNKVGTPEERQPWIAMLNNGASHAEVVRGILTSAERYNVLIDQFYRDFLGRAPISAELNGDFHAAKGTSIELLARSILGSQEFLTKQVALPVVAALYNDILSRTPSDAEIDYWKTHLFNGVSREIIAQGFLQSSEHLRSFVIDTYTSFLNRVPAESEVSYWLGHLHKGLTQSEAIAYFLISNEYRAAYPDDTAFVNSLYEKLYTRTGDSENVAGWVSSLSSGMSRRGVVTIILNEIEYQSSIVKDAYQRFLNRTAAPSEIQWWRDNLKSAWIRFQKKSTLPDFTMTSCGVIHPRLNLTTGLQSIRPAPRTRRQLGNSGIRLNMLRWWHSTFTIAY</sequence>
<evidence type="ECO:0000259" key="2">
    <source>
        <dbReference type="Pfam" id="PF13946"/>
    </source>
</evidence>
<feature type="domain" description="PKD" evidence="3">
    <location>
        <begin position="398"/>
        <end position="434"/>
    </location>
</feature>
<keyword evidence="5" id="KW-1185">Reference proteome</keyword>
<feature type="domain" description="DUF4214" evidence="2">
    <location>
        <begin position="627"/>
        <end position="674"/>
    </location>
</feature>
<feature type="domain" description="Glucose/Sorbosone dehydrogenase" evidence="1">
    <location>
        <begin position="60"/>
        <end position="350"/>
    </location>
</feature>
<feature type="domain" description="DUF4214" evidence="2">
    <location>
        <begin position="718"/>
        <end position="780"/>
    </location>
</feature>
<comment type="caution">
    <text evidence="4">The sequence shown here is derived from an EMBL/GenBank/DDBJ whole genome shotgun (WGS) entry which is preliminary data.</text>
</comment>
<dbReference type="PANTHER" id="PTHR19328:SF75">
    <property type="entry name" value="ALDOSE SUGAR DEHYDROGENASE YLII"/>
    <property type="match status" value="1"/>
</dbReference>
<accession>A0ABP0QEM3</accession>
<dbReference type="EMBL" id="CAXAMM010039392">
    <property type="protein sequence ID" value="CAK9086093.1"/>
    <property type="molecule type" value="Genomic_DNA"/>
</dbReference>
<dbReference type="InterPro" id="IPR012938">
    <property type="entry name" value="Glc/Sorbosone_DH"/>
</dbReference>
<evidence type="ECO:0000313" key="5">
    <source>
        <dbReference type="Proteomes" id="UP001642464"/>
    </source>
</evidence>
<dbReference type="PANTHER" id="PTHR19328">
    <property type="entry name" value="HEDGEHOG-INTERACTING PROTEIN"/>
    <property type="match status" value="1"/>
</dbReference>
<evidence type="ECO:0000259" key="1">
    <source>
        <dbReference type="Pfam" id="PF07995"/>
    </source>
</evidence>
<dbReference type="Gene3D" id="1.10.3130.20">
    <property type="entry name" value="Phycobilisome linker domain"/>
    <property type="match status" value="1"/>
</dbReference>
<evidence type="ECO:0000259" key="3">
    <source>
        <dbReference type="Pfam" id="PF18911"/>
    </source>
</evidence>
<dbReference type="InterPro" id="IPR011042">
    <property type="entry name" value="6-blade_b-propeller_TolB-like"/>
</dbReference>
<dbReference type="Gene3D" id="2.60.40.10">
    <property type="entry name" value="Immunoglobulins"/>
    <property type="match status" value="1"/>
</dbReference>
<dbReference type="InterPro" id="IPR038255">
    <property type="entry name" value="PBS_linker_sf"/>
</dbReference>
<dbReference type="SUPFAM" id="SSF49299">
    <property type="entry name" value="PKD domain"/>
    <property type="match status" value="1"/>
</dbReference>
<dbReference type="Gene3D" id="2.120.10.30">
    <property type="entry name" value="TolB, C-terminal domain"/>
    <property type="match status" value="1"/>
</dbReference>
<dbReference type="InterPro" id="IPR035986">
    <property type="entry name" value="PKD_dom_sf"/>
</dbReference>
<feature type="domain" description="DUF4214" evidence="2">
    <location>
        <begin position="818"/>
        <end position="884"/>
    </location>
</feature>
<evidence type="ECO:0000313" key="4">
    <source>
        <dbReference type="EMBL" id="CAK9086093.1"/>
    </source>
</evidence>
<organism evidence="4 5">
    <name type="scientific">Durusdinium trenchii</name>
    <dbReference type="NCBI Taxonomy" id="1381693"/>
    <lineage>
        <taxon>Eukaryota</taxon>
        <taxon>Sar</taxon>
        <taxon>Alveolata</taxon>
        <taxon>Dinophyceae</taxon>
        <taxon>Suessiales</taxon>
        <taxon>Symbiodiniaceae</taxon>
        <taxon>Durusdinium</taxon>
    </lineage>
</organism>
<proteinExistence type="predicted"/>
<name>A0ABP0QEM3_9DINO</name>
<gene>
    <name evidence="4" type="ORF">SCF082_LOCUS40741</name>
</gene>
<reference evidence="4 5" key="1">
    <citation type="submission" date="2024-02" db="EMBL/GenBank/DDBJ databases">
        <authorList>
            <person name="Chen Y."/>
            <person name="Shah S."/>
            <person name="Dougan E. K."/>
            <person name="Thang M."/>
            <person name="Chan C."/>
        </authorList>
    </citation>
    <scope>NUCLEOTIDE SEQUENCE [LARGE SCALE GENOMIC DNA]</scope>
</reference>
<protein>
    <submittedName>
        <fullName evidence="4">HHIP-like protein 1</fullName>
    </submittedName>
</protein>
<dbReference type="InterPro" id="IPR000601">
    <property type="entry name" value="PKD_dom"/>
</dbReference>
<dbReference type="Pfam" id="PF18911">
    <property type="entry name" value="PKD_4"/>
    <property type="match status" value="1"/>
</dbReference>